<name>A0A6J1SSC9_FRAOC</name>
<feature type="compositionally biased region" description="Polar residues" evidence="1">
    <location>
        <begin position="157"/>
        <end position="166"/>
    </location>
</feature>
<sequence length="166" mass="17322">MAKVLFCTLTLCAVAAAQLNSFNDNLVGRTPSSSVAQSELAQTQATLQTRDSLSQIDLARLEAKLLAIIDVNRRALRTAGDIAEASIRSVLLEHVDDGWRDDRIGRNGRDGINGNRGSSSIGTQTNTPLGSRSGSGRPGQQSSGSNNADNVSVAGAGSQQNSGNNQ</sequence>
<accession>A0A6J1SSC9</accession>
<feature type="compositionally biased region" description="Low complexity" evidence="1">
    <location>
        <begin position="110"/>
        <end position="122"/>
    </location>
</feature>
<feature type="compositionally biased region" description="Low complexity" evidence="1">
    <location>
        <begin position="130"/>
        <end position="145"/>
    </location>
</feature>
<feature type="region of interest" description="Disordered" evidence="1">
    <location>
        <begin position="100"/>
        <end position="166"/>
    </location>
</feature>
<keyword evidence="3" id="KW-1185">Reference proteome</keyword>
<proteinExistence type="predicted"/>
<evidence type="ECO:0000256" key="1">
    <source>
        <dbReference type="SAM" id="MobiDB-lite"/>
    </source>
</evidence>
<dbReference type="GeneID" id="113208574"/>
<feature type="compositionally biased region" description="Basic and acidic residues" evidence="1">
    <location>
        <begin position="100"/>
        <end position="109"/>
    </location>
</feature>
<dbReference type="KEGG" id="foc:113208574"/>
<feature type="chain" id="PRO_5026669483" evidence="2">
    <location>
        <begin position="18"/>
        <end position="166"/>
    </location>
</feature>
<dbReference type="AlphaFoldDB" id="A0A6J1SSC9"/>
<keyword evidence="2" id="KW-0732">Signal</keyword>
<evidence type="ECO:0000313" key="3">
    <source>
        <dbReference type="Proteomes" id="UP000504606"/>
    </source>
</evidence>
<gene>
    <name evidence="4" type="primary">LOC113208574</name>
</gene>
<evidence type="ECO:0000313" key="4">
    <source>
        <dbReference type="RefSeq" id="XP_026281411.1"/>
    </source>
</evidence>
<organism evidence="3 4">
    <name type="scientific">Frankliniella occidentalis</name>
    <name type="common">Western flower thrips</name>
    <name type="synonym">Euthrips occidentalis</name>
    <dbReference type="NCBI Taxonomy" id="133901"/>
    <lineage>
        <taxon>Eukaryota</taxon>
        <taxon>Metazoa</taxon>
        <taxon>Ecdysozoa</taxon>
        <taxon>Arthropoda</taxon>
        <taxon>Hexapoda</taxon>
        <taxon>Insecta</taxon>
        <taxon>Pterygota</taxon>
        <taxon>Neoptera</taxon>
        <taxon>Paraneoptera</taxon>
        <taxon>Thysanoptera</taxon>
        <taxon>Terebrantia</taxon>
        <taxon>Thripoidea</taxon>
        <taxon>Thripidae</taxon>
        <taxon>Frankliniella</taxon>
    </lineage>
</organism>
<protein>
    <submittedName>
        <fullName evidence="4">Uncharacterized protein LOC113208574</fullName>
    </submittedName>
</protein>
<evidence type="ECO:0000256" key="2">
    <source>
        <dbReference type="SAM" id="SignalP"/>
    </source>
</evidence>
<dbReference type="RefSeq" id="XP_026281411.1">
    <property type="nucleotide sequence ID" value="XM_026425626.2"/>
</dbReference>
<dbReference type="Proteomes" id="UP000504606">
    <property type="component" value="Unplaced"/>
</dbReference>
<reference evidence="4" key="1">
    <citation type="submission" date="2025-08" db="UniProtKB">
        <authorList>
            <consortium name="RefSeq"/>
        </authorList>
    </citation>
    <scope>IDENTIFICATION</scope>
    <source>
        <tissue evidence="4">Whole organism</tissue>
    </source>
</reference>
<feature type="signal peptide" evidence="2">
    <location>
        <begin position="1"/>
        <end position="17"/>
    </location>
</feature>